<protein>
    <submittedName>
        <fullName evidence="1">Uncharacterized protein</fullName>
    </submittedName>
</protein>
<evidence type="ECO:0000313" key="1">
    <source>
        <dbReference type="EMBL" id="CDL80011.1"/>
    </source>
</evidence>
<dbReference type="EMBL" id="CBXE010000039">
    <property type="protein sequence ID" value="CDL80011.1"/>
    <property type="molecule type" value="Genomic_DNA"/>
</dbReference>
<name>W1IQX1_9GAMM</name>
<evidence type="ECO:0000313" key="2">
    <source>
        <dbReference type="Proteomes" id="UP000019197"/>
    </source>
</evidence>
<sequence length="38" mass="4529">MRIIGRFPALTIVFLKKKYRLLNYTAKHLLIPSYTQGY</sequence>
<dbReference type="AlphaFoldDB" id="W1IQX1"/>
<proteinExistence type="predicted"/>
<dbReference type="Proteomes" id="UP000019197">
    <property type="component" value="Unassembled WGS sequence"/>
</dbReference>
<comment type="caution">
    <text evidence="1">The sequence shown here is derived from an EMBL/GenBank/DDBJ whole genome shotgun (WGS) entry which is preliminary data.</text>
</comment>
<gene>
    <name evidence="1" type="ORF">XCR1_1330001</name>
</gene>
<accession>W1IQX1</accession>
<reference evidence="1 2" key="1">
    <citation type="submission" date="2013-11" db="EMBL/GenBank/DDBJ databases">
        <title>Draft genome sequence and annotation of the entomopathogenic bacterium, Xenorhabdus cabanillasi strain JM26.</title>
        <authorList>
            <person name="Gualtieri M."/>
            <person name="Ogier J.C."/>
            <person name="Pages S."/>
            <person name="Givaudan A."/>
            <person name="Gaudriault S."/>
        </authorList>
    </citation>
    <scope>NUCLEOTIDE SEQUENCE [LARGE SCALE GENOMIC DNA]</scope>
    <source>
        <strain evidence="1 2">JM26</strain>
    </source>
</reference>
<organism evidence="1 2">
    <name type="scientific">Xenorhabdus cabanillasii JM26</name>
    <dbReference type="NCBI Taxonomy" id="1427517"/>
    <lineage>
        <taxon>Bacteria</taxon>
        <taxon>Pseudomonadati</taxon>
        <taxon>Pseudomonadota</taxon>
        <taxon>Gammaproteobacteria</taxon>
        <taxon>Enterobacterales</taxon>
        <taxon>Morganellaceae</taxon>
        <taxon>Xenorhabdus</taxon>
    </lineage>
</organism>